<protein>
    <submittedName>
        <fullName evidence="2">Uncharacterized protein</fullName>
    </submittedName>
</protein>
<name>A0A0D3FD58_9ORYZ</name>
<dbReference type="Proteomes" id="UP000026960">
    <property type="component" value="Chromosome 3"/>
</dbReference>
<dbReference type="EnsemblPlants" id="OBART03G01790.1">
    <property type="protein sequence ID" value="OBART03G01790.1"/>
    <property type="gene ID" value="OBART03G01790"/>
</dbReference>
<organism evidence="2">
    <name type="scientific">Oryza barthii</name>
    <dbReference type="NCBI Taxonomy" id="65489"/>
    <lineage>
        <taxon>Eukaryota</taxon>
        <taxon>Viridiplantae</taxon>
        <taxon>Streptophyta</taxon>
        <taxon>Embryophyta</taxon>
        <taxon>Tracheophyta</taxon>
        <taxon>Spermatophyta</taxon>
        <taxon>Magnoliopsida</taxon>
        <taxon>Liliopsida</taxon>
        <taxon>Poales</taxon>
        <taxon>Poaceae</taxon>
        <taxon>BOP clade</taxon>
        <taxon>Oryzoideae</taxon>
        <taxon>Oryzeae</taxon>
        <taxon>Oryzinae</taxon>
        <taxon>Oryza</taxon>
    </lineage>
</organism>
<reference evidence="2" key="1">
    <citation type="journal article" date="2009" name="Rice">
        <title>De Novo Next Generation Sequencing of Plant Genomes.</title>
        <authorList>
            <person name="Rounsley S."/>
            <person name="Marri P.R."/>
            <person name="Yu Y."/>
            <person name="He R."/>
            <person name="Sisneros N."/>
            <person name="Goicoechea J.L."/>
            <person name="Lee S.J."/>
            <person name="Angelova A."/>
            <person name="Kudrna D."/>
            <person name="Luo M."/>
            <person name="Affourtit J."/>
            <person name="Desany B."/>
            <person name="Knight J."/>
            <person name="Niazi F."/>
            <person name="Egholm M."/>
            <person name="Wing R.A."/>
        </authorList>
    </citation>
    <scope>NUCLEOTIDE SEQUENCE [LARGE SCALE GENOMIC DNA]</scope>
    <source>
        <strain evidence="2">cv. IRGC 105608</strain>
    </source>
</reference>
<dbReference type="PaxDb" id="65489-OBART03G01790.1"/>
<keyword evidence="3" id="KW-1185">Reference proteome</keyword>
<evidence type="ECO:0000313" key="2">
    <source>
        <dbReference type="EnsemblPlants" id="OBART03G01790.1"/>
    </source>
</evidence>
<reference evidence="2" key="2">
    <citation type="submission" date="2015-03" db="UniProtKB">
        <authorList>
            <consortium name="EnsemblPlants"/>
        </authorList>
    </citation>
    <scope>IDENTIFICATION</scope>
</reference>
<proteinExistence type="predicted"/>
<dbReference type="HOGENOM" id="CLU_2188266_0_0_1"/>
<sequence>MLGSMVDLEGQLDREGHVAKASTKKVDGDHWTSATDGERALKKSRLVVAAGGNNPPSLPLLSPPLLPQLVAWFHIEFTDKDLHQQRSGELLYIQLQASNFMRVEFVDEDYINGHGGQLRYMQMQI</sequence>
<accession>A0A0D3FD58</accession>
<feature type="region of interest" description="Disordered" evidence="1">
    <location>
        <begin position="13"/>
        <end position="34"/>
    </location>
</feature>
<dbReference type="AlphaFoldDB" id="A0A0D3FD58"/>
<evidence type="ECO:0000256" key="1">
    <source>
        <dbReference type="SAM" id="MobiDB-lite"/>
    </source>
</evidence>
<dbReference type="Gramene" id="OBART03G01790.1">
    <property type="protein sequence ID" value="OBART03G01790.1"/>
    <property type="gene ID" value="OBART03G01790"/>
</dbReference>
<evidence type="ECO:0000313" key="3">
    <source>
        <dbReference type="Proteomes" id="UP000026960"/>
    </source>
</evidence>